<reference evidence="1" key="1">
    <citation type="submission" date="2022-11" db="EMBL/GenBank/DDBJ databases">
        <title>Chromosomal genome sequence assembly and mating type (MAT) locus characterization of the leprose asexual lichenized fungus Lepraria neglecta (Nyl.) Erichsen.</title>
        <authorList>
            <person name="Allen J.L."/>
            <person name="Pfeffer B."/>
        </authorList>
    </citation>
    <scope>NUCLEOTIDE SEQUENCE</scope>
    <source>
        <strain evidence="1">Allen 5258</strain>
    </source>
</reference>
<dbReference type="AlphaFoldDB" id="A0AAD9Z5K4"/>
<accession>A0AAD9Z5K4</accession>
<sequence>MPMSRKIAVVATFLLGSLVVVTGIVRLVYVVNAFSGLKSLDSDGTSYSIDSIVRSARSLTSTRLLGFKSSTDSLEGLYIETGSELTRPSLSAGDNDPYYTRNGQTGHQLPLHAYKTEVKAAQLGVVGNPTEGIMVKNELSQHGDLV</sequence>
<evidence type="ECO:0000313" key="1">
    <source>
        <dbReference type="EMBL" id="KAK3169898.1"/>
    </source>
</evidence>
<comment type="caution">
    <text evidence="1">The sequence shown here is derived from an EMBL/GenBank/DDBJ whole genome shotgun (WGS) entry which is preliminary data.</text>
</comment>
<dbReference type="Proteomes" id="UP001276659">
    <property type="component" value="Unassembled WGS sequence"/>
</dbReference>
<name>A0AAD9Z5K4_9LECA</name>
<gene>
    <name evidence="1" type="ORF">OEA41_009282</name>
</gene>
<dbReference type="EMBL" id="JASNWA010000009">
    <property type="protein sequence ID" value="KAK3169898.1"/>
    <property type="molecule type" value="Genomic_DNA"/>
</dbReference>
<proteinExistence type="predicted"/>
<organism evidence="1 2">
    <name type="scientific">Lepraria neglecta</name>
    <dbReference type="NCBI Taxonomy" id="209136"/>
    <lineage>
        <taxon>Eukaryota</taxon>
        <taxon>Fungi</taxon>
        <taxon>Dikarya</taxon>
        <taxon>Ascomycota</taxon>
        <taxon>Pezizomycotina</taxon>
        <taxon>Lecanoromycetes</taxon>
        <taxon>OSLEUM clade</taxon>
        <taxon>Lecanoromycetidae</taxon>
        <taxon>Lecanorales</taxon>
        <taxon>Lecanorineae</taxon>
        <taxon>Stereocaulaceae</taxon>
        <taxon>Lepraria</taxon>
    </lineage>
</organism>
<evidence type="ECO:0000313" key="2">
    <source>
        <dbReference type="Proteomes" id="UP001276659"/>
    </source>
</evidence>
<keyword evidence="2" id="KW-1185">Reference proteome</keyword>
<protein>
    <submittedName>
        <fullName evidence="1">Uncharacterized protein</fullName>
    </submittedName>
</protein>